<dbReference type="InterPro" id="IPR036390">
    <property type="entry name" value="WH_DNA-bd_sf"/>
</dbReference>
<evidence type="ECO:0000256" key="1">
    <source>
        <dbReference type="SAM" id="MobiDB-lite"/>
    </source>
</evidence>
<feature type="region of interest" description="Disordered" evidence="1">
    <location>
        <begin position="1"/>
        <end position="26"/>
    </location>
</feature>
<dbReference type="Gene3D" id="1.10.10.10">
    <property type="entry name" value="Winged helix-like DNA-binding domain superfamily/Winged helix DNA-binding domain"/>
    <property type="match status" value="1"/>
</dbReference>
<dbReference type="SUPFAM" id="SSF46785">
    <property type="entry name" value="Winged helix' DNA-binding domain"/>
    <property type="match status" value="1"/>
</dbReference>
<gene>
    <name evidence="2" type="ORF">ACFQJ7_04165</name>
</gene>
<dbReference type="AlphaFoldDB" id="A0ABD5X237"/>
<proteinExistence type="predicted"/>
<comment type="caution">
    <text evidence="2">The sequence shown here is derived from an EMBL/GenBank/DDBJ whole genome shotgun (WGS) entry which is preliminary data.</text>
</comment>
<reference evidence="2 3" key="1">
    <citation type="journal article" date="2014" name="Int. J. Syst. Evol. Microbiol.">
        <title>Complete genome sequence of Corynebacterium casei LMG S-19264T (=DSM 44701T), isolated from a smear-ripened cheese.</title>
        <authorList>
            <consortium name="US DOE Joint Genome Institute (JGI-PGF)"/>
            <person name="Walter F."/>
            <person name="Albersmeier A."/>
            <person name="Kalinowski J."/>
            <person name="Ruckert C."/>
        </authorList>
    </citation>
    <scope>NUCLEOTIDE SEQUENCE [LARGE SCALE GENOMIC DNA]</scope>
    <source>
        <strain evidence="2 3">CGMCC 4.7215</strain>
    </source>
</reference>
<accession>A0ABD5X237</accession>
<dbReference type="RefSeq" id="WP_267636234.1">
    <property type="nucleotide sequence ID" value="NZ_JAODIY010000004.1"/>
</dbReference>
<dbReference type="InterPro" id="IPR036388">
    <property type="entry name" value="WH-like_DNA-bd_sf"/>
</dbReference>
<feature type="compositionally biased region" description="Basic and acidic residues" evidence="1">
    <location>
        <begin position="14"/>
        <end position="26"/>
    </location>
</feature>
<name>A0ABD5X237_9EURY</name>
<protein>
    <submittedName>
        <fullName evidence="2">Winged helix-turn-helix domain-containing protein</fullName>
    </submittedName>
</protein>
<dbReference type="EMBL" id="JBHSZQ010000004">
    <property type="protein sequence ID" value="MFC7125235.1"/>
    <property type="molecule type" value="Genomic_DNA"/>
</dbReference>
<evidence type="ECO:0000313" key="3">
    <source>
        <dbReference type="Proteomes" id="UP001596414"/>
    </source>
</evidence>
<organism evidence="2 3">
    <name type="scientific">Halovenus rubra</name>
    <dbReference type="NCBI Taxonomy" id="869890"/>
    <lineage>
        <taxon>Archaea</taxon>
        <taxon>Methanobacteriati</taxon>
        <taxon>Methanobacteriota</taxon>
        <taxon>Stenosarchaea group</taxon>
        <taxon>Halobacteria</taxon>
        <taxon>Halobacteriales</taxon>
        <taxon>Haloarculaceae</taxon>
        <taxon>Halovenus</taxon>
    </lineage>
</organism>
<evidence type="ECO:0000313" key="2">
    <source>
        <dbReference type="EMBL" id="MFC7125235.1"/>
    </source>
</evidence>
<sequence length="115" mass="12783">MSGNSDTEPAENVENTKEETEKRIREIREKDRLTKLFTQSNGKIIAALLTSPHDMSATGLSEASGVNRTTVYEKKDVLLDLDVIEQTRTEGQSPMYDIADTDVAEAVADVYAKLY</sequence>
<dbReference type="Proteomes" id="UP001596414">
    <property type="component" value="Unassembled WGS sequence"/>
</dbReference>